<dbReference type="OrthoDB" id="278212at2759"/>
<dbReference type="SUPFAM" id="SSF54529">
    <property type="entry name" value="Mitochondrial glycoprotein MAM33-like"/>
    <property type="match status" value="1"/>
</dbReference>
<dbReference type="EMBL" id="OOIL02000382">
    <property type="protein sequence ID" value="VFQ64197.1"/>
    <property type="molecule type" value="Genomic_DNA"/>
</dbReference>
<gene>
    <name evidence="1" type="ORF">CCAM_LOCUS5973</name>
</gene>
<dbReference type="AlphaFoldDB" id="A0A484KM21"/>
<sequence>MMHHMILGQLRGAAQKLLWQPKALLTTTRNYISVMRREAFEGNLTRLLRNEIQYEIDRSPPSKPVSKYGSFMIDERPGEQWTRLERKFGENEEIKIDVTMFDGFVPVNKGGDASKEHEVYLHATMVIDIFKGEGNGVLEFVCFAWPNSVEIRKVIMHGHGPAASPIYTGPHFKELDDKLQDELYNFLETRGIDDDMGEFLHQYIRNKAKIEYIRWMGKAKSFIEMK</sequence>
<organism evidence="1 2">
    <name type="scientific">Cuscuta campestris</name>
    <dbReference type="NCBI Taxonomy" id="132261"/>
    <lineage>
        <taxon>Eukaryota</taxon>
        <taxon>Viridiplantae</taxon>
        <taxon>Streptophyta</taxon>
        <taxon>Embryophyta</taxon>
        <taxon>Tracheophyta</taxon>
        <taxon>Spermatophyta</taxon>
        <taxon>Magnoliopsida</taxon>
        <taxon>eudicotyledons</taxon>
        <taxon>Gunneridae</taxon>
        <taxon>Pentapetalae</taxon>
        <taxon>asterids</taxon>
        <taxon>lamiids</taxon>
        <taxon>Solanales</taxon>
        <taxon>Convolvulaceae</taxon>
        <taxon>Cuscuteae</taxon>
        <taxon>Cuscuta</taxon>
        <taxon>Cuscuta subgen. Grammica</taxon>
        <taxon>Cuscuta sect. Cleistogrammica</taxon>
    </lineage>
</organism>
<dbReference type="Pfam" id="PF02330">
    <property type="entry name" value="MAM33"/>
    <property type="match status" value="1"/>
</dbReference>
<accession>A0A484KM21</accession>
<dbReference type="InterPro" id="IPR003428">
    <property type="entry name" value="MAM33"/>
</dbReference>
<protein>
    <recommendedName>
        <fullName evidence="3">Mitochondrial glycoprotein family protein</fullName>
    </recommendedName>
</protein>
<keyword evidence="2" id="KW-1185">Reference proteome</keyword>
<proteinExistence type="predicted"/>
<evidence type="ECO:0008006" key="3">
    <source>
        <dbReference type="Google" id="ProtNLM"/>
    </source>
</evidence>
<dbReference type="GO" id="GO:0005759">
    <property type="term" value="C:mitochondrial matrix"/>
    <property type="evidence" value="ECO:0007669"/>
    <property type="project" value="InterPro"/>
</dbReference>
<dbReference type="Proteomes" id="UP000595140">
    <property type="component" value="Unassembled WGS sequence"/>
</dbReference>
<reference evidence="1 2" key="1">
    <citation type="submission" date="2018-04" db="EMBL/GenBank/DDBJ databases">
        <authorList>
            <person name="Vogel A."/>
        </authorList>
    </citation>
    <scope>NUCLEOTIDE SEQUENCE [LARGE SCALE GENOMIC DNA]</scope>
</reference>
<dbReference type="PANTHER" id="PTHR10826">
    <property type="entry name" value="COMPLEMENT COMPONENT 1"/>
    <property type="match status" value="1"/>
</dbReference>
<name>A0A484KM21_9ASTE</name>
<dbReference type="Gene3D" id="3.10.280.10">
    <property type="entry name" value="Mitochondrial glycoprotein"/>
    <property type="match status" value="1"/>
</dbReference>
<dbReference type="PANTHER" id="PTHR10826:SF36">
    <property type="entry name" value="OS08G0439900 PROTEIN"/>
    <property type="match status" value="1"/>
</dbReference>
<dbReference type="InterPro" id="IPR036561">
    <property type="entry name" value="MAM33_sf"/>
</dbReference>
<evidence type="ECO:0000313" key="2">
    <source>
        <dbReference type="Proteomes" id="UP000595140"/>
    </source>
</evidence>
<evidence type="ECO:0000313" key="1">
    <source>
        <dbReference type="EMBL" id="VFQ64197.1"/>
    </source>
</evidence>